<keyword evidence="3" id="KW-0378">Hydrolase</keyword>
<keyword evidence="7" id="KW-1185">Reference proteome</keyword>
<evidence type="ECO:0000259" key="5">
    <source>
        <dbReference type="PROSITE" id="PS50830"/>
    </source>
</evidence>
<dbReference type="InterPro" id="IPR035437">
    <property type="entry name" value="SNase_OB-fold_sf"/>
</dbReference>
<dbReference type="EMBL" id="LWID01000001">
    <property type="protein sequence ID" value="MDG6894594.1"/>
    <property type="molecule type" value="Genomic_DNA"/>
</dbReference>
<dbReference type="GO" id="GO:0003676">
    <property type="term" value="F:nucleic acid binding"/>
    <property type="evidence" value="ECO:0007669"/>
    <property type="project" value="InterPro"/>
</dbReference>
<dbReference type="AlphaFoldDB" id="A0A9X4PBI0"/>
<dbReference type="PANTHER" id="PTHR12302:SF3">
    <property type="entry name" value="SERINE_THREONINE-PROTEIN KINASE 31"/>
    <property type="match status" value="1"/>
</dbReference>
<name>A0A9X4PBI0_9PAST</name>
<dbReference type="GO" id="GO:0004519">
    <property type="term" value="F:endonuclease activity"/>
    <property type="evidence" value="ECO:0007669"/>
    <property type="project" value="UniProtKB-KW"/>
</dbReference>
<dbReference type="SMART" id="SM00318">
    <property type="entry name" value="SNc"/>
    <property type="match status" value="1"/>
</dbReference>
<organism evidence="6 7">
    <name type="scientific">Volucribacter amazonae</name>
    <dbReference type="NCBI Taxonomy" id="256731"/>
    <lineage>
        <taxon>Bacteria</taxon>
        <taxon>Pseudomonadati</taxon>
        <taxon>Pseudomonadota</taxon>
        <taxon>Gammaproteobacteria</taxon>
        <taxon>Pasteurellales</taxon>
        <taxon>Pasteurellaceae</taxon>
        <taxon>Volucribacter</taxon>
    </lineage>
</organism>
<dbReference type="InterPro" id="IPR016071">
    <property type="entry name" value="Staphylococal_nuclease_OB-fold"/>
</dbReference>
<dbReference type="PROSITE" id="PS01284">
    <property type="entry name" value="TNASE_2"/>
    <property type="match status" value="1"/>
</dbReference>
<dbReference type="PANTHER" id="PTHR12302">
    <property type="entry name" value="EBNA2 BINDING PROTEIN P100"/>
    <property type="match status" value="1"/>
</dbReference>
<evidence type="ECO:0000313" key="6">
    <source>
        <dbReference type="EMBL" id="MDG6894594.1"/>
    </source>
</evidence>
<keyword evidence="2" id="KW-0255">Endonuclease</keyword>
<dbReference type="Pfam" id="PF00565">
    <property type="entry name" value="SNase"/>
    <property type="match status" value="1"/>
</dbReference>
<sequence>MLGLACVISHSAQANRQLQCYVVKISDGDTFSCLLANKKSIKVRLAEIDAPERKQAFGNKARQTLAQLIYKKQVKLSIAGYDRYQRTLATVYNGRGQNINLIMVQQGMAWAYHQYVRNPAYIKAQQQAQQKKLGLWQDKSPQPPSLWRQQQAKKTKGK</sequence>
<evidence type="ECO:0000256" key="3">
    <source>
        <dbReference type="ARBA" id="ARBA00022801"/>
    </source>
</evidence>
<dbReference type="Gene3D" id="2.40.50.90">
    <property type="match status" value="1"/>
</dbReference>
<dbReference type="GO" id="GO:0016787">
    <property type="term" value="F:hydrolase activity"/>
    <property type="evidence" value="ECO:0007669"/>
    <property type="project" value="UniProtKB-KW"/>
</dbReference>
<dbReference type="PROSITE" id="PS50830">
    <property type="entry name" value="TNASE_3"/>
    <property type="match status" value="1"/>
</dbReference>
<evidence type="ECO:0000256" key="1">
    <source>
        <dbReference type="ARBA" id="ARBA00022722"/>
    </source>
</evidence>
<protein>
    <recommendedName>
        <fullName evidence="5">TNase-like domain-containing protein</fullName>
    </recommendedName>
</protein>
<dbReference type="Proteomes" id="UP001155500">
    <property type="component" value="Unassembled WGS sequence"/>
</dbReference>
<evidence type="ECO:0000256" key="2">
    <source>
        <dbReference type="ARBA" id="ARBA00022759"/>
    </source>
</evidence>
<evidence type="ECO:0000313" key="7">
    <source>
        <dbReference type="Proteomes" id="UP001155500"/>
    </source>
</evidence>
<evidence type="ECO:0000256" key="4">
    <source>
        <dbReference type="SAM" id="MobiDB-lite"/>
    </source>
</evidence>
<feature type="domain" description="TNase-like" evidence="5">
    <location>
        <begin position="16"/>
        <end position="138"/>
    </location>
</feature>
<gene>
    <name evidence="6" type="ORF">A6A20_02890</name>
</gene>
<proteinExistence type="predicted"/>
<reference evidence="6" key="1">
    <citation type="submission" date="2016-03" db="EMBL/GenBank/DDBJ databases">
        <title>Co-evolution between Pasteurellaceae and their hosts.</title>
        <authorList>
            <person name="Hansen M.J."/>
            <person name="Bojesen A.M."/>
            <person name="Planet P."/>
        </authorList>
    </citation>
    <scope>NUCLEOTIDE SEQUENCE</scope>
    <source>
        <strain evidence="6">146/S8/89</strain>
    </source>
</reference>
<keyword evidence="1" id="KW-0540">Nuclease</keyword>
<feature type="region of interest" description="Disordered" evidence="4">
    <location>
        <begin position="132"/>
        <end position="158"/>
    </location>
</feature>
<accession>A0A9X4PBI0</accession>
<dbReference type="InterPro" id="IPR002071">
    <property type="entry name" value="Thermonucl_AS"/>
</dbReference>
<dbReference type="SUPFAM" id="SSF50199">
    <property type="entry name" value="Staphylococcal nuclease"/>
    <property type="match status" value="1"/>
</dbReference>
<comment type="caution">
    <text evidence="6">The sequence shown here is derived from an EMBL/GenBank/DDBJ whole genome shotgun (WGS) entry which is preliminary data.</text>
</comment>